<keyword evidence="2" id="KW-0378">Hydrolase</keyword>
<reference evidence="2 3" key="1">
    <citation type="submission" date="2019-12" db="EMBL/GenBank/DDBJ databases">
        <authorList>
            <person name="Ansaldi M."/>
            <person name="Clavijo F."/>
        </authorList>
    </citation>
    <scope>NUCLEOTIDE SEQUENCE [LARGE SCALE GENOMIC DNA]</scope>
</reference>
<dbReference type="InterPro" id="IPR001650">
    <property type="entry name" value="Helicase_C-like"/>
</dbReference>
<keyword evidence="2" id="KW-0547">Nucleotide-binding</keyword>
<dbReference type="GO" id="GO:0003677">
    <property type="term" value="F:DNA binding"/>
    <property type="evidence" value="ECO:0007669"/>
    <property type="project" value="InterPro"/>
</dbReference>
<dbReference type="EMBL" id="LR743530">
    <property type="protein sequence ID" value="CAA2409791.1"/>
    <property type="molecule type" value="Genomic_DNA"/>
</dbReference>
<dbReference type="InterPro" id="IPR014001">
    <property type="entry name" value="Helicase_ATP-bd"/>
</dbReference>
<organism evidence="2 3">
    <name type="scientific">Xanthomonas phage Suba</name>
    <dbReference type="NCBI Taxonomy" id="2674975"/>
    <lineage>
        <taxon>Viruses</taxon>
        <taxon>Duplodnaviria</taxon>
        <taxon>Heunggongvirae</taxon>
        <taxon>Uroviricota</taxon>
        <taxon>Caudoviricetes</taxon>
        <taxon>Stanbaylleyvirinae</taxon>
        <taxon>Subavirus</taxon>
        <taxon>Subavirus suba</taxon>
    </lineage>
</organism>
<feature type="domain" description="Helicase ATP-binding" evidence="1">
    <location>
        <begin position="23"/>
        <end position="182"/>
    </location>
</feature>
<dbReference type="SMART" id="SM00487">
    <property type="entry name" value="DEXDc"/>
    <property type="match status" value="1"/>
</dbReference>
<dbReference type="Pfam" id="PF04851">
    <property type="entry name" value="ResIII"/>
    <property type="match status" value="1"/>
</dbReference>
<dbReference type="InterPro" id="IPR027417">
    <property type="entry name" value="P-loop_NTPase"/>
</dbReference>
<dbReference type="Proteomes" id="UP000464334">
    <property type="component" value="Chromosome"/>
</dbReference>
<dbReference type="KEGG" id="vg:79707317"/>
<dbReference type="GO" id="GO:0004386">
    <property type="term" value="F:helicase activity"/>
    <property type="evidence" value="ECO:0007669"/>
    <property type="project" value="UniProtKB-KW"/>
</dbReference>
<dbReference type="InterPro" id="IPR006935">
    <property type="entry name" value="Helicase/UvrB_N"/>
</dbReference>
<dbReference type="PROSITE" id="PS51192">
    <property type="entry name" value="HELICASE_ATP_BIND_1"/>
    <property type="match status" value="1"/>
</dbReference>
<dbReference type="InterPro" id="IPR050742">
    <property type="entry name" value="Helicase_Restrict-Modif_Enz"/>
</dbReference>
<keyword evidence="2" id="KW-0067">ATP-binding</keyword>
<keyword evidence="3" id="KW-1185">Reference proteome</keyword>
<evidence type="ECO:0000259" key="1">
    <source>
        <dbReference type="PROSITE" id="PS51192"/>
    </source>
</evidence>
<keyword evidence="2" id="KW-0347">Helicase</keyword>
<dbReference type="GeneID" id="79707317"/>
<dbReference type="SUPFAM" id="SSF52540">
    <property type="entry name" value="P-loop containing nucleoside triphosphate hydrolases"/>
    <property type="match status" value="1"/>
</dbReference>
<sequence length="559" mass="63272">MQLPAQFEDRWYQVEAVDAIFDFFDHNRVGNPVVAMPTGTGKSVVIARFLERVFRMYRGQRIMMLTHVKELIAQNAAKLTQIWPTAPLGIYSAGLKQKQSVFPITFGGVLSVRNAVPAFGHIDLLIIDECHLLSPQEDTVYQAIIAEILKTNPYMRVIGFTATPYRMKLGMITDGGIFTHICYDITDFNSFNRLVFEGYLAPLVTKRGAVQMDMKGVSSSGGDFNQNQMGERANAITEKACEEIYNIGQNRLSWLLFGSSIKNAEFIRDIMRGAGVEIVLSHSKLHPDENDENLKAFKSGQVQALVNMSKYTTGFDHTPTDLIGMLRKTKSPGMFVQIAGRGTRPYDPARPGEVDPLAFPTFKRNCVFLDYGSNCEMHGPINDIRIPNKPGKGGGDMPIRICKEGWRMKNGEKVWHTDGCDCYNHPKIRFCENCGMEFKFDVKIEEQSSDVEVMRGDTKQQIERYDVHKTVYSLHTKEGKPPSIKVTYWAGLLMFSEWVCLEHPGATSRRARNWWRQRMGVDPPATTYEALQLTSQLREPVAIRVDVAPKYPEILSHEF</sequence>
<protein>
    <submittedName>
        <fullName evidence="2">Phage DNA/RNA helicase</fullName>
    </submittedName>
</protein>
<dbReference type="PANTHER" id="PTHR47396">
    <property type="entry name" value="TYPE I RESTRICTION ENZYME ECOKI R PROTEIN"/>
    <property type="match status" value="1"/>
</dbReference>
<dbReference type="Pfam" id="PF00271">
    <property type="entry name" value="Helicase_C"/>
    <property type="match status" value="1"/>
</dbReference>
<dbReference type="GO" id="GO:0005524">
    <property type="term" value="F:ATP binding"/>
    <property type="evidence" value="ECO:0007669"/>
    <property type="project" value="InterPro"/>
</dbReference>
<dbReference type="RefSeq" id="YP_010742777.1">
    <property type="nucleotide sequence ID" value="NC_073092.1"/>
</dbReference>
<name>A0A679KLE3_9CAUD</name>
<evidence type="ECO:0000313" key="3">
    <source>
        <dbReference type="Proteomes" id="UP000464334"/>
    </source>
</evidence>
<dbReference type="Gene3D" id="3.40.50.300">
    <property type="entry name" value="P-loop containing nucleotide triphosphate hydrolases"/>
    <property type="match status" value="2"/>
</dbReference>
<evidence type="ECO:0000313" key="2">
    <source>
        <dbReference type="EMBL" id="CAA2409791.1"/>
    </source>
</evidence>
<accession>A0A679KLE3</accession>
<proteinExistence type="predicted"/>
<dbReference type="GO" id="GO:0016787">
    <property type="term" value="F:hydrolase activity"/>
    <property type="evidence" value="ECO:0007669"/>
    <property type="project" value="InterPro"/>
</dbReference>
<dbReference type="PANTHER" id="PTHR47396:SF1">
    <property type="entry name" value="ATP-DEPENDENT HELICASE IRC3-RELATED"/>
    <property type="match status" value="1"/>
</dbReference>